<comment type="caution">
    <text evidence="6">The sequence shown here is derived from an EMBL/GenBank/DDBJ whole genome shotgun (WGS) entry which is preliminary data.</text>
</comment>
<dbReference type="InterPro" id="IPR027417">
    <property type="entry name" value="P-loop_NTPase"/>
</dbReference>
<dbReference type="InterPro" id="IPR051055">
    <property type="entry name" value="PIF1_helicase"/>
</dbReference>
<keyword evidence="1" id="KW-0067">ATP-binding</keyword>
<dbReference type="Pfam" id="PF14214">
    <property type="entry name" value="Helitron_like_N"/>
    <property type="match status" value="1"/>
</dbReference>
<comment type="catalytic activity">
    <reaction evidence="1">
        <text>ATP + H2O = ADP + phosphate + H(+)</text>
        <dbReference type="Rhea" id="RHEA:13065"/>
        <dbReference type="ChEBI" id="CHEBI:15377"/>
        <dbReference type="ChEBI" id="CHEBI:15378"/>
        <dbReference type="ChEBI" id="CHEBI:30616"/>
        <dbReference type="ChEBI" id="CHEBI:43474"/>
        <dbReference type="ChEBI" id="CHEBI:456216"/>
        <dbReference type="EC" id="5.6.2.3"/>
    </reaction>
</comment>
<keyword evidence="1" id="KW-0233">DNA recombination</keyword>
<dbReference type="InterPro" id="IPR025476">
    <property type="entry name" value="Helitron_helicase-like"/>
</dbReference>
<evidence type="ECO:0000313" key="7">
    <source>
        <dbReference type="Proteomes" id="UP000030151"/>
    </source>
</evidence>
<sequence length="1183" mass="134004">MVIQALSSLLYPNRGPDLVSPKCSLESLNPYNQSSLGSLNPYYQSSLESLNPYNQSSLESFNRFCQCSLGSLNPYYQSSLGFFNPYYQSSLGSFNRFHQSSLEALNRFCQCSLESLKPYHQSSIMPTLTPRASFPASNGAIYRVSTLPWGSKTPFLMSAENEMDPGELPAHLPELTQVEEMIIARSHVQMMVHRYRGHQYHYSGHCDHHPDYRYITVSLDRINALPVDDDVSSSFASIIDPDPGDGVPDQLISADLPPPNSQSMVPNLDITTTETGLIVQGITGRKLPPPGLPAPSIRMTPMDEASGRDRIFAMAFPTLYPTGRADFNTPRLRKVDLNDYARHLMCFHDGRFGQHPRWRFLIFNILMRRKANSSARFYVSKASGLKDLSRDELGDALLADDGLLPQIVRQGSQLTGTRPFWRNKSNGLHAHARFLSPSMSPVFVTFSAADMQWQDLHRHFPGSAGLATADDRTRRTFSWDGVQRNPHIVAHYLVIRLRAFTEHVLRPLLGFTDSWDRFEWQARGSGHSHGLFWIPAAPPLDQETDESRAKFAQYWGKYVSKPEKSSTSYTELQAQVLPYMNDRAPLLSFVSKMLNKLIGERDWSAQEISHILLQLPVQKSSRMLVGLDCRPDNVQRDLIVLESGEVTAQRLVLRRYQDRLADTKHGNAALVDLSLFDCLRHWDWLTWKVRPRASPRVINYYPRYLNDPESPDYSDYCRVRLMLHHPFVDWDDLLMVDGRVYGSYIDAFRACRRSHAHPEDFYTDPDPESGASDTESDEDSEEQAEDHPLADFEAFARRRAHEDFARVDLLDRLGSREMDRDYDWSSHVGRYDISPDIWDQVKAENPIAQVVAMDSLPLPLNREQRTLYDAVVSQYSQELALDAPVPRQLLLNVDGVAGSGKTFTLLKTCARIQELALEAGRQNPVFRAAPTGIAAFNIIGKTLHSLLRLPVKGKKSDLSVATLQSLQALFRDCRFLIVDEKSMVDIKMLSLIDDRLRAILPATSHLPFGGVNVLLCGDFFQLPPVGGQPLYSLRHSHIDAIKGHQLYRAFDRTVRLIQVMRQQGEDDISTKFRRALGDLRTSQLSKESWELLCTRIANRLSPHEVAAFDSALRLYFTTEEVRQTNFDKLANTNKPVKKILARHKGRGAAKATEDEADNLCPDICLLRPGVWGLAPMKFGPKIK</sequence>
<dbReference type="Pfam" id="PF05970">
    <property type="entry name" value="PIF1"/>
    <property type="match status" value="1"/>
</dbReference>
<dbReference type="EC" id="5.6.2.3" evidence="1"/>
<dbReference type="EMBL" id="JELW01000267">
    <property type="protein sequence ID" value="EXU94524.1"/>
    <property type="molecule type" value="Genomic_DNA"/>
</dbReference>
<gene>
    <name evidence="6" type="ORF">X797_012405</name>
</gene>
<dbReference type="GO" id="GO:0000723">
    <property type="term" value="P:telomere maintenance"/>
    <property type="evidence" value="ECO:0007669"/>
    <property type="project" value="InterPro"/>
</dbReference>
<keyword evidence="1 6" id="KW-0347">Helicase</keyword>
<dbReference type="GO" id="GO:0006310">
    <property type="term" value="P:DNA recombination"/>
    <property type="evidence" value="ECO:0007669"/>
    <property type="project" value="UniProtKB-KW"/>
</dbReference>
<evidence type="ECO:0000259" key="5">
    <source>
        <dbReference type="Pfam" id="PF20209"/>
    </source>
</evidence>
<dbReference type="Pfam" id="PF20209">
    <property type="entry name" value="DUF6570"/>
    <property type="match status" value="1"/>
</dbReference>
<dbReference type="GO" id="GO:0005524">
    <property type="term" value="F:ATP binding"/>
    <property type="evidence" value="ECO:0007669"/>
    <property type="project" value="UniProtKB-KW"/>
</dbReference>
<protein>
    <recommendedName>
        <fullName evidence="1">ATP-dependent DNA helicase</fullName>
        <ecNumber evidence="1">5.6.2.3</ecNumber>
    </recommendedName>
</protein>
<evidence type="ECO:0000259" key="4">
    <source>
        <dbReference type="Pfam" id="PF14214"/>
    </source>
</evidence>
<evidence type="ECO:0000313" key="6">
    <source>
        <dbReference type="EMBL" id="EXU94524.1"/>
    </source>
</evidence>
<proteinExistence type="inferred from homology"/>
<comment type="cofactor">
    <cofactor evidence="1">
        <name>Mg(2+)</name>
        <dbReference type="ChEBI" id="CHEBI:18420"/>
    </cofactor>
</comment>
<evidence type="ECO:0000259" key="3">
    <source>
        <dbReference type="Pfam" id="PF05970"/>
    </source>
</evidence>
<dbReference type="HOGENOM" id="CLU_001613_8_2_1"/>
<feature type="domain" description="DUF6570" evidence="5">
    <location>
        <begin position="152"/>
        <end position="230"/>
    </location>
</feature>
<feature type="domain" description="DNA helicase Pif1-like DEAD-box helicase" evidence="3">
    <location>
        <begin position="860"/>
        <end position="1067"/>
    </location>
</feature>
<evidence type="ECO:0000256" key="1">
    <source>
        <dbReference type="RuleBase" id="RU363044"/>
    </source>
</evidence>
<dbReference type="GO" id="GO:0016887">
    <property type="term" value="F:ATP hydrolysis activity"/>
    <property type="evidence" value="ECO:0007669"/>
    <property type="project" value="RHEA"/>
</dbReference>
<keyword evidence="1" id="KW-0547">Nucleotide-binding</keyword>
<dbReference type="AlphaFoldDB" id="A0A014MTR8"/>
<dbReference type="InterPro" id="IPR010285">
    <property type="entry name" value="DNA_helicase_pif1-like_DEAD"/>
</dbReference>
<comment type="similarity">
    <text evidence="1">Belongs to the helicase family.</text>
</comment>
<dbReference type="SUPFAM" id="SSF52540">
    <property type="entry name" value="P-loop containing nucleoside triphosphate hydrolases"/>
    <property type="match status" value="1"/>
</dbReference>
<dbReference type="Gene3D" id="3.40.50.300">
    <property type="entry name" value="P-loop containing nucleotide triphosphate hydrolases"/>
    <property type="match status" value="1"/>
</dbReference>
<dbReference type="GO" id="GO:0043139">
    <property type="term" value="F:5'-3' DNA helicase activity"/>
    <property type="evidence" value="ECO:0007669"/>
    <property type="project" value="UniProtKB-EC"/>
</dbReference>
<dbReference type="GO" id="GO:0006281">
    <property type="term" value="P:DNA repair"/>
    <property type="evidence" value="ECO:0007669"/>
    <property type="project" value="UniProtKB-KW"/>
</dbReference>
<feature type="domain" description="Helitron helicase-like" evidence="4">
    <location>
        <begin position="340"/>
        <end position="531"/>
    </location>
</feature>
<dbReference type="Proteomes" id="UP000030151">
    <property type="component" value="Unassembled WGS sequence"/>
</dbReference>
<dbReference type="PANTHER" id="PTHR47642:SF6">
    <property type="entry name" value="ATP-DEPENDENT DNA HELICASE"/>
    <property type="match status" value="1"/>
</dbReference>
<name>A0A014MTR8_9HYPO</name>
<keyword evidence="1" id="KW-0234">DNA repair</keyword>
<reference evidence="6 7" key="1">
    <citation type="submission" date="2014-02" db="EMBL/GenBank/DDBJ databases">
        <title>The genome sequence of the entomopathogenic fungus Metarhizium robertsii ARSEF 2575.</title>
        <authorList>
            <person name="Giuliano Garisto Donzelli B."/>
            <person name="Roe B.A."/>
            <person name="Macmil S.L."/>
            <person name="Krasnoff S.B."/>
            <person name="Gibson D.M."/>
        </authorList>
    </citation>
    <scope>NUCLEOTIDE SEQUENCE [LARGE SCALE GENOMIC DNA]</scope>
    <source>
        <strain evidence="6 7">ARSEF 2575</strain>
    </source>
</reference>
<dbReference type="InterPro" id="IPR046700">
    <property type="entry name" value="DUF6570"/>
</dbReference>
<feature type="region of interest" description="Disordered" evidence="2">
    <location>
        <begin position="758"/>
        <end position="786"/>
    </location>
</feature>
<keyword evidence="1" id="KW-0227">DNA damage</keyword>
<dbReference type="PANTHER" id="PTHR47642">
    <property type="entry name" value="ATP-DEPENDENT DNA HELICASE"/>
    <property type="match status" value="1"/>
</dbReference>
<accession>A0A014MTR8</accession>
<keyword evidence="1" id="KW-0378">Hydrolase</keyword>
<evidence type="ECO:0000256" key="2">
    <source>
        <dbReference type="SAM" id="MobiDB-lite"/>
    </source>
</evidence>
<feature type="compositionally biased region" description="Acidic residues" evidence="2">
    <location>
        <begin position="774"/>
        <end position="784"/>
    </location>
</feature>
<organism evidence="6 7">
    <name type="scientific">Metarhizium robertsii</name>
    <dbReference type="NCBI Taxonomy" id="568076"/>
    <lineage>
        <taxon>Eukaryota</taxon>
        <taxon>Fungi</taxon>
        <taxon>Dikarya</taxon>
        <taxon>Ascomycota</taxon>
        <taxon>Pezizomycotina</taxon>
        <taxon>Sordariomycetes</taxon>
        <taxon>Hypocreomycetidae</taxon>
        <taxon>Hypocreales</taxon>
        <taxon>Clavicipitaceae</taxon>
        <taxon>Metarhizium</taxon>
    </lineage>
</organism>